<name>A0A934V676_9PSEU</name>
<organism evidence="2 3">
    <name type="scientific">Prauserella cavernicola</name>
    <dbReference type="NCBI Taxonomy" id="2800127"/>
    <lineage>
        <taxon>Bacteria</taxon>
        <taxon>Bacillati</taxon>
        <taxon>Actinomycetota</taxon>
        <taxon>Actinomycetes</taxon>
        <taxon>Pseudonocardiales</taxon>
        <taxon>Pseudonocardiaceae</taxon>
        <taxon>Prauserella</taxon>
    </lineage>
</organism>
<gene>
    <name evidence="2" type="ORF">JHE00_16350</name>
</gene>
<dbReference type="AlphaFoldDB" id="A0A934V676"/>
<keyword evidence="1" id="KW-0812">Transmembrane</keyword>
<keyword evidence="1" id="KW-1133">Transmembrane helix</keyword>
<feature type="transmembrane region" description="Helical" evidence="1">
    <location>
        <begin position="65"/>
        <end position="85"/>
    </location>
</feature>
<evidence type="ECO:0000256" key="1">
    <source>
        <dbReference type="SAM" id="Phobius"/>
    </source>
</evidence>
<proteinExistence type="predicted"/>
<keyword evidence="3" id="KW-1185">Reference proteome</keyword>
<accession>A0A934V676</accession>
<comment type="caution">
    <text evidence="2">The sequence shown here is derived from an EMBL/GenBank/DDBJ whole genome shotgun (WGS) entry which is preliminary data.</text>
</comment>
<evidence type="ECO:0000313" key="3">
    <source>
        <dbReference type="Proteomes" id="UP000635245"/>
    </source>
</evidence>
<feature type="transmembrane region" description="Helical" evidence="1">
    <location>
        <begin position="91"/>
        <end position="113"/>
    </location>
</feature>
<evidence type="ECO:0000313" key="2">
    <source>
        <dbReference type="EMBL" id="MBK1785905.1"/>
    </source>
</evidence>
<feature type="transmembrane region" description="Helical" evidence="1">
    <location>
        <begin position="29"/>
        <end position="53"/>
    </location>
</feature>
<dbReference type="Proteomes" id="UP000635245">
    <property type="component" value="Unassembled WGS sequence"/>
</dbReference>
<protein>
    <submittedName>
        <fullName evidence="2">Uncharacterized protein</fullName>
    </submittedName>
</protein>
<keyword evidence="1" id="KW-0472">Membrane</keyword>
<sequence length="120" mass="11938">MNGQASPSPAVSSDPPLGPRFVGQAWTSLALGVVALGVGPLLYVIDLLGVVALVSMQLVGLPIQVLLALPAIVAGVGLVLGAIALCGTRRAVAGIGVVLCILSCAVTLANLLYSQQLATI</sequence>
<reference evidence="2" key="1">
    <citation type="submission" date="2020-12" db="EMBL/GenBank/DDBJ databases">
        <title>Prauserella sp. ASG 168, a novel actinomycete isolated from cave rock.</title>
        <authorList>
            <person name="Suriyachadkun C."/>
        </authorList>
    </citation>
    <scope>NUCLEOTIDE SEQUENCE</scope>
    <source>
        <strain evidence="2">ASG 168</strain>
    </source>
</reference>
<dbReference type="EMBL" id="JAENJH010000003">
    <property type="protein sequence ID" value="MBK1785905.1"/>
    <property type="molecule type" value="Genomic_DNA"/>
</dbReference>
<dbReference type="RefSeq" id="WP_200318909.1">
    <property type="nucleotide sequence ID" value="NZ_JAENJH010000003.1"/>
</dbReference>